<evidence type="ECO:0000259" key="1">
    <source>
        <dbReference type="Pfam" id="PF00557"/>
    </source>
</evidence>
<dbReference type="GO" id="GO:0004177">
    <property type="term" value="F:aminopeptidase activity"/>
    <property type="evidence" value="ECO:0007669"/>
    <property type="project" value="UniProtKB-KW"/>
</dbReference>
<dbReference type="PANTHER" id="PTHR46112">
    <property type="entry name" value="AMINOPEPTIDASE"/>
    <property type="match status" value="1"/>
</dbReference>
<dbReference type="SUPFAM" id="SSF53092">
    <property type="entry name" value="Creatinase/prolidase N-terminal domain"/>
    <property type="match status" value="1"/>
</dbReference>
<keyword evidence="3" id="KW-0031">Aminopeptidase</keyword>
<dbReference type="Pfam" id="PF00557">
    <property type="entry name" value="Peptidase_M24"/>
    <property type="match status" value="1"/>
</dbReference>
<proteinExistence type="predicted"/>
<dbReference type="KEGG" id="erz:ER308_15870"/>
<dbReference type="Pfam" id="PF01321">
    <property type="entry name" value="Creatinase_N"/>
    <property type="match status" value="1"/>
</dbReference>
<keyword evidence="3" id="KW-0645">Protease</keyword>
<evidence type="ECO:0000313" key="3">
    <source>
        <dbReference type="EMBL" id="QBI20906.1"/>
    </source>
</evidence>
<dbReference type="InterPro" id="IPR029149">
    <property type="entry name" value="Creatin/AminoP/Spt16_N"/>
</dbReference>
<dbReference type="Gene3D" id="3.90.230.10">
    <property type="entry name" value="Creatinase/methionine aminopeptidase superfamily"/>
    <property type="match status" value="1"/>
</dbReference>
<dbReference type="Proteomes" id="UP000291469">
    <property type="component" value="Chromosome"/>
</dbReference>
<sequence>MSEDFPVSTVPSPGTMGVDYEERIDYGRLREYRLRRAREALSTSELGAVLVFDPNNVRYLTSTIIGEWARDKMTRFALLPGNAEPVLWDFGSAAKVHRLYAPWMSPENSRAGMVGMRGAVPPEAGLFTRAAREIKECLVEAGVADMPVGMDLVELPMLHALQAEGIDVRDGQQVMLDAREIKSHDEILLLSTAAAMVDGTYQMITEHLKPGIRENEIVGHANKMLYDLGSDDVECINAVSGERCSPHPHHFADRLIRPGDQAFFDIIHSFNGYRTCYYRTFNVGRATQKQRDAYKKAREWIDAAIETVKPGVGTDEIARLWPRADEFGFSSEMEAFGLQFGHGLGMALHERPIISRLNSLDHPAEIQEGMVFALETYCPAGDGGSAARIEEEVVVTRDGADVITLFPAEELFVANEY</sequence>
<keyword evidence="3" id="KW-0378">Hydrolase</keyword>
<feature type="domain" description="Creatinase N-terminal" evidence="2">
    <location>
        <begin position="33"/>
        <end position="87"/>
    </location>
</feature>
<feature type="domain" description="Peptidase M24" evidence="1">
    <location>
        <begin position="191"/>
        <end position="396"/>
    </location>
</feature>
<evidence type="ECO:0000313" key="4">
    <source>
        <dbReference type="Proteomes" id="UP000291469"/>
    </source>
</evidence>
<accession>A0A411YIJ3</accession>
<dbReference type="InterPro" id="IPR050659">
    <property type="entry name" value="Peptidase_M24B"/>
</dbReference>
<dbReference type="SUPFAM" id="SSF55920">
    <property type="entry name" value="Creatinase/aminopeptidase"/>
    <property type="match status" value="1"/>
</dbReference>
<reference evidence="3 4" key="1">
    <citation type="submission" date="2019-01" db="EMBL/GenBank/DDBJ databases">
        <title>Egibacter rhizosphaerae EGI 80759T.</title>
        <authorList>
            <person name="Chen D.-D."/>
            <person name="Tian Y."/>
            <person name="Jiao J.-Y."/>
            <person name="Zhang X.-T."/>
            <person name="Zhang Y.-G."/>
            <person name="Zhang Y."/>
            <person name="Xiao M."/>
            <person name="Shu W.-S."/>
            <person name="Li W.-J."/>
        </authorList>
    </citation>
    <scope>NUCLEOTIDE SEQUENCE [LARGE SCALE GENOMIC DNA]</scope>
    <source>
        <strain evidence="3 4">EGI 80759</strain>
    </source>
</reference>
<name>A0A411YIJ3_9ACTN</name>
<dbReference type="OrthoDB" id="9806388at2"/>
<gene>
    <name evidence="3" type="ORF">ER308_15870</name>
</gene>
<evidence type="ECO:0000259" key="2">
    <source>
        <dbReference type="Pfam" id="PF01321"/>
    </source>
</evidence>
<protein>
    <submittedName>
        <fullName evidence="3">Aminopeptidase P family protein</fullName>
    </submittedName>
</protein>
<dbReference type="InterPro" id="IPR000994">
    <property type="entry name" value="Pept_M24"/>
</dbReference>
<dbReference type="Gene3D" id="3.40.350.10">
    <property type="entry name" value="Creatinase/prolidase N-terminal domain"/>
    <property type="match status" value="1"/>
</dbReference>
<dbReference type="InterPro" id="IPR000587">
    <property type="entry name" value="Creatinase_N"/>
</dbReference>
<dbReference type="PANTHER" id="PTHR46112:SF3">
    <property type="entry name" value="AMINOPEPTIDASE YPDF"/>
    <property type="match status" value="1"/>
</dbReference>
<organism evidence="3 4">
    <name type="scientific">Egibacter rhizosphaerae</name>
    <dbReference type="NCBI Taxonomy" id="1670831"/>
    <lineage>
        <taxon>Bacteria</taxon>
        <taxon>Bacillati</taxon>
        <taxon>Actinomycetota</taxon>
        <taxon>Nitriliruptoria</taxon>
        <taxon>Egibacterales</taxon>
        <taxon>Egibacteraceae</taxon>
        <taxon>Egibacter</taxon>
    </lineage>
</organism>
<dbReference type="CDD" id="cd01066">
    <property type="entry name" value="APP_MetAP"/>
    <property type="match status" value="1"/>
</dbReference>
<dbReference type="AlphaFoldDB" id="A0A411YIJ3"/>
<keyword evidence="4" id="KW-1185">Reference proteome</keyword>
<dbReference type="RefSeq" id="WP_131155899.1">
    <property type="nucleotide sequence ID" value="NZ_CP036402.1"/>
</dbReference>
<dbReference type="InterPro" id="IPR036005">
    <property type="entry name" value="Creatinase/aminopeptidase-like"/>
</dbReference>
<dbReference type="EMBL" id="CP036402">
    <property type="protein sequence ID" value="QBI20906.1"/>
    <property type="molecule type" value="Genomic_DNA"/>
</dbReference>